<dbReference type="PANTHER" id="PTHR47256:SF1">
    <property type="entry name" value="ZN(II)2CYS6 TRANSCRIPTION FACTOR (EUROFUNG)"/>
    <property type="match status" value="1"/>
</dbReference>
<dbReference type="PROSITE" id="PS00463">
    <property type="entry name" value="ZN2_CY6_FUNGAL_1"/>
    <property type="match status" value="1"/>
</dbReference>
<evidence type="ECO:0000259" key="3">
    <source>
        <dbReference type="PROSITE" id="PS50048"/>
    </source>
</evidence>
<comment type="caution">
    <text evidence="4">The sequence shown here is derived from an EMBL/GenBank/DDBJ whole genome shotgun (WGS) entry which is preliminary data.</text>
</comment>
<dbReference type="PANTHER" id="PTHR47256">
    <property type="entry name" value="ZN(II)2CYS6 TRANSCRIPTION FACTOR (EUROFUNG)-RELATED"/>
    <property type="match status" value="1"/>
</dbReference>
<evidence type="ECO:0000256" key="1">
    <source>
        <dbReference type="ARBA" id="ARBA00023242"/>
    </source>
</evidence>
<dbReference type="SMART" id="SM00066">
    <property type="entry name" value="GAL4"/>
    <property type="match status" value="1"/>
</dbReference>
<dbReference type="GO" id="GO:0008270">
    <property type="term" value="F:zinc ion binding"/>
    <property type="evidence" value="ECO:0007669"/>
    <property type="project" value="InterPro"/>
</dbReference>
<dbReference type="SUPFAM" id="SSF57701">
    <property type="entry name" value="Zn2/Cys6 DNA-binding domain"/>
    <property type="match status" value="1"/>
</dbReference>
<dbReference type="EMBL" id="MU001495">
    <property type="protein sequence ID" value="KAF2448109.1"/>
    <property type="molecule type" value="Genomic_DNA"/>
</dbReference>
<keyword evidence="5" id="KW-1185">Reference proteome</keyword>
<reference evidence="4" key="1">
    <citation type="journal article" date="2020" name="Stud. Mycol.">
        <title>101 Dothideomycetes genomes: a test case for predicting lifestyles and emergence of pathogens.</title>
        <authorList>
            <person name="Haridas S."/>
            <person name="Albert R."/>
            <person name="Binder M."/>
            <person name="Bloem J."/>
            <person name="Labutti K."/>
            <person name="Salamov A."/>
            <person name="Andreopoulos B."/>
            <person name="Baker S."/>
            <person name="Barry K."/>
            <person name="Bills G."/>
            <person name="Bluhm B."/>
            <person name="Cannon C."/>
            <person name="Castanera R."/>
            <person name="Culley D."/>
            <person name="Daum C."/>
            <person name="Ezra D."/>
            <person name="Gonzalez J."/>
            <person name="Henrissat B."/>
            <person name="Kuo A."/>
            <person name="Liang C."/>
            <person name="Lipzen A."/>
            <person name="Lutzoni F."/>
            <person name="Magnuson J."/>
            <person name="Mondo S."/>
            <person name="Nolan M."/>
            <person name="Ohm R."/>
            <person name="Pangilinan J."/>
            <person name="Park H.-J."/>
            <person name="Ramirez L."/>
            <person name="Alfaro M."/>
            <person name="Sun H."/>
            <person name="Tritt A."/>
            <person name="Yoshinaga Y."/>
            <person name="Zwiers L.-H."/>
            <person name="Turgeon B."/>
            <person name="Goodwin S."/>
            <person name="Spatafora J."/>
            <person name="Crous P."/>
            <person name="Grigoriev I."/>
        </authorList>
    </citation>
    <scope>NUCLEOTIDE SEQUENCE</scope>
    <source>
        <strain evidence="4">CBS 690.94</strain>
    </source>
</reference>
<dbReference type="Proteomes" id="UP000799764">
    <property type="component" value="Unassembled WGS sequence"/>
</dbReference>
<dbReference type="InterPro" id="IPR001138">
    <property type="entry name" value="Zn2Cys6_DnaBD"/>
</dbReference>
<feature type="region of interest" description="Disordered" evidence="2">
    <location>
        <begin position="154"/>
        <end position="173"/>
    </location>
</feature>
<name>A0A9P4PSE6_9PLEO</name>
<organism evidence="4 5">
    <name type="scientific">Karstenula rhodostoma CBS 690.94</name>
    <dbReference type="NCBI Taxonomy" id="1392251"/>
    <lineage>
        <taxon>Eukaryota</taxon>
        <taxon>Fungi</taxon>
        <taxon>Dikarya</taxon>
        <taxon>Ascomycota</taxon>
        <taxon>Pezizomycotina</taxon>
        <taxon>Dothideomycetes</taxon>
        <taxon>Pleosporomycetidae</taxon>
        <taxon>Pleosporales</taxon>
        <taxon>Massarineae</taxon>
        <taxon>Didymosphaeriaceae</taxon>
        <taxon>Karstenula</taxon>
    </lineage>
</organism>
<feature type="region of interest" description="Disordered" evidence="2">
    <location>
        <begin position="227"/>
        <end position="247"/>
    </location>
</feature>
<proteinExistence type="predicted"/>
<protein>
    <recommendedName>
        <fullName evidence="3">Zn(2)-C6 fungal-type domain-containing protein</fullName>
    </recommendedName>
</protein>
<evidence type="ECO:0000256" key="2">
    <source>
        <dbReference type="SAM" id="MobiDB-lite"/>
    </source>
</evidence>
<feature type="domain" description="Zn(2)-C6 fungal-type" evidence="3">
    <location>
        <begin position="41"/>
        <end position="71"/>
    </location>
</feature>
<accession>A0A9P4PSE6</accession>
<sequence>MDDPKTCSMRPFRPLLPAKRGFEKPQPAPPEAPPKKRNILACDSCRGKRIKCDGARPTCDACDQRSLTCHYDERTSRHSKEDEVASKRESTVEKLLTLIEAGTEEHAVGLVRSLRAGRAIEAIVSQPEPGAEHATPHLSYDTSGLPTVAPSMRSELGQKKKETEASQAASRGGDAVLQREYDALAKRAATLQEIMDLLRSMPENDAQRLLRELRSASEVDSVLQATKASGHDQPNTEQIHTNSLPPSMHGNFELELSMLYPRAFPDTDHPHNVGLVPGLTDGMADVNIQDPWSSDPVNVWELPRS</sequence>
<dbReference type="Gene3D" id="4.10.240.10">
    <property type="entry name" value="Zn(2)-C6 fungal-type DNA-binding domain"/>
    <property type="match status" value="1"/>
</dbReference>
<feature type="compositionally biased region" description="Polar residues" evidence="2">
    <location>
        <begin position="227"/>
        <end position="245"/>
    </location>
</feature>
<dbReference type="PROSITE" id="PS50048">
    <property type="entry name" value="ZN2_CY6_FUNGAL_2"/>
    <property type="match status" value="1"/>
</dbReference>
<gene>
    <name evidence="4" type="ORF">P171DRAFT_508211</name>
</gene>
<dbReference type="InterPro" id="IPR053187">
    <property type="entry name" value="Notoamide_regulator"/>
</dbReference>
<feature type="region of interest" description="Disordered" evidence="2">
    <location>
        <begin position="1"/>
        <end position="38"/>
    </location>
</feature>
<dbReference type="AlphaFoldDB" id="A0A9P4PSE6"/>
<dbReference type="Pfam" id="PF00172">
    <property type="entry name" value="Zn_clus"/>
    <property type="match status" value="1"/>
</dbReference>
<evidence type="ECO:0000313" key="4">
    <source>
        <dbReference type="EMBL" id="KAF2448109.1"/>
    </source>
</evidence>
<dbReference type="OrthoDB" id="10261408at2759"/>
<keyword evidence="1" id="KW-0539">Nucleus</keyword>
<dbReference type="InterPro" id="IPR036864">
    <property type="entry name" value="Zn2-C6_fun-type_DNA-bd_sf"/>
</dbReference>
<dbReference type="CDD" id="cd00067">
    <property type="entry name" value="GAL4"/>
    <property type="match status" value="1"/>
</dbReference>
<dbReference type="GO" id="GO:0000981">
    <property type="term" value="F:DNA-binding transcription factor activity, RNA polymerase II-specific"/>
    <property type="evidence" value="ECO:0007669"/>
    <property type="project" value="InterPro"/>
</dbReference>
<evidence type="ECO:0000313" key="5">
    <source>
        <dbReference type="Proteomes" id="UP000799764"/>
    </source>
</evidence>